<comment type="caution">
    <text evidence="2">The sequence shown here is derived from an EMBL/GenBank/DDBJ whole genome shotgun (WGS) entry which is preliminary data.</text>
</comment>
<dbReference type="CDD" id="cd01300">
    <property type="entry name" value="YtcJ_like"/>
    <property type="match status" value="1"/>
</dbReference>
<dbReference type="AlphaFoldDB" id="S8AEC6"/>
<proteinExistence type="predicted"/>
<evidence type="ECO:0000313" key="3">
    <source>
        <dbReference type="Proteomes" id="UP000015100"/>
    </source>
</evidence>
<dbReference type="InterPro" id="IPR032466">
    <property type="entry name" value="Metal_Hydrolase"/>
</dbReference>
<gene>
    <name evidence="2" type="ORF">H072_6701</name>
</gene>
<dbReference type="Gene3D" id="3.20.20.140">
    <property type="entry name" value="Metal-dependent hydrolases"/>
    <property type="match status" value="1"/>
</dbReference>
<dbReference type="GO" id="GO:0016810">
    <property type="term" value="F:hydrolase activity, acting on carbon-nitrogen (but not peptide) bonds"/>
    <property type="evidence" value="ECO:0007669"/>
    <property type="project" value="InterPro"/>
</dbReference>
<dbReference type="InterPro" id="IPR013108">
    <property type="entry name" value="Amidohydro_3"/>
</dbReference>
<organism evidence="2 3">
    <name type="scientific">Dactylellina haptotyla (strain CBS 200.50)</name>
    <name type="common">Nematode-trapping fungus</name>
    <name type="synonym">Monacrosporium haptotylum</name>
    <dbReference type="NCBI Taxonomy" id="1284197"/>
    <lineage>
        <taxon>Eukaryota</taxon>
        <taxon>Fungi</taxon>
        <taxon>Dikarya</taxon>
        <taxon>Ascomycota</taxon>
        <taxon>Pezizomycotina</taxon>
        <taxon>Orbiliomycetes</taxon>
        <taxon>Orbiliales</taxon>
        <taxon>Orbiliaceae</taxon>
        <taxon>Dactylellina</taxon>
    </lineage>
</organism>
<dbReference type="SUPFAM" id="SSF51556">
    <property type="entry name" value="Metallo-dependent hydrolases"/>
    <property type="match status" value="1"/>
</dbReference>
<dbReference type="PANTHER" id="PTHR22642">
    <property type="entry name" value="IMIDAZOLONEPROPIONASE"/>
    <property type="match status" value="1"/>
</dbReference>
<dbReference type="InterPro" id="IPR011059">
    <property type="entry name" value="Metal-dep_hydrolase_composite"/>
</dbReference>
<dbReference type="Gene3D" id="2.30.40.10">
    <property type="entry name" value="Urease, subunit C, domain 1"/>
    <property type="match status" value="1"/>
</dbReference>
<dbReference type="EMBL" id="AQGS01000467">
    <property type="protein sequence ID" value="EPS39471.1"/>
    <property type="molecule type" value="Genomic_DNA"/>
</dbReference>
<dbReference type="STRING" id="1284197.S8AEC6"/>
<dbReference type="eggNOG" id="ENOG502QSHE">
    <property type="taxonomic scope" value="Eukaryota"/>
</dbReference>
<dbReference type="OMA" id="VAWVGSE"/>
<dbReference type="HOGENOM" id="CLU_009942_1_1_1"/>
<accession>S8AEC6</accession>
<protein>
    <recommendedName>
        <fullName evidence="1">Amidohydrolase 3 domain-containing protein</fullName>
    </recommendedName>
</protein>
<evidence type="ECO:0000259" key="1">
    <source>
        <dbReference type="Pfam" id="PF07969"/>
    </source>
</evidence>
<dbReference type="Proteomes" id="UP000015100">
    <property type="component" value="Unassembled WGS sequence"/>
</dbReference>
<dbReference type="Pfam" id="PF07969">
    <property type="entry name" value="Amidohydro_3"/>
    <property type="match status" value="1"/>
</dbReference>
<keyword evidence="3" id="KW-1185">Reference proteome</keyword>
<feature type="domain" description="Amidohydrolase 3" evidence="1">
    <location>
        <begin position="105"/>
        <end position="580"/>
    </location>
</feature>
<dbReference type="PANTHER" id="PTHR22642:SF2">
    <property type="entry name" value="PROTEIN LONG AFTER FAR-RED 3"/>
    <property type="match status" value="1"/>
</dbReference>
<reference evidence="3" key="2">
    <citation type="submission" date="2013-04" db="EMBL/GenBank/DDBJ databases">
        <title>Genomic mechanisms accounting for the adaptation to parasitism in nematode-trapping fungi.</title>
        <authorList>
            <person name="Ahren D.G."/>
        </authorList>
    </citation>
    <scope>NUCLEOTIDE SEQUENCE [LARGE SCALE GENOMIC DNA]</scope>
    <source>
        <strain evidence="3">CBS 200.50</strain>
    </source>
</reference>
<sequence length="603" mass="67105">MVEVNRNLFAAVIAALTYASYKAYLTGNGWMSWLPVYVAALDKSSLYCTTAPGRVYTSTEDEFSRVPDTATCFEVSADGVFGAVWKERNDVPEARRGKIMDVDGWVMPGFWDGHGHIVDYGKMEEGVILYNQNMPEVINSILAYAEAHPTYGSRDHWIQGTGWDQAYFGGKMPTAEQLAHPMLSDLYIYVTRVDVHCVWVSNAVLRLLPSPLPAAPPGGEIPTEGVFCDNAMDLILPLMPPTTEKDIETYIKTAVPSLHKVGLVGVMDAATAINEVPVYKRLAETGKLGMRVYGMVECAKRNTFCEVDKINVVKKEDTFILRAVKLFADGALGSWGAALIEPYEDKPTRGTMLINSTELAKVATQWFSNDWQVNIHAIGDAANRAALNAFETAMLLHPDMAEDRRLRLEHAQIINPEDQPRLHSLKVIASIQPTHATSDMAYAITRLGDDRTRHSAYRMKSLFPTREHPERLLPIFGSDFPVEPAAPLHGMYAATTRCNPNKDTCERDALWEEEKVGRIDAVRGFGRNAGHGGWLENYGVGKIQSGGWADWVVLDKDFYDEGVDLRRIDVLETWIGGRRVWSSKEGEEEDVGVKVQQGMAGDW</sequence>
<evidence type="ECO:0000313" key="2">
    <source>
        <dbReference type="EMBL" id="EPS39471.1"/>
    </source>
</evidence>
<dbReference type="InterPro" id="IPR033932">
    <property type="entry name" value="YtcJ-like"/>
</dbReference>
<dbReference type="Gene3D" id="3.10.310.70">
    <property type="match status" value="1"/>
</dbReference>
<reference evidence="2 3" key="1">
    <citation type="journal article" date="2013" name="PLoS Genet.">
        <title>Genomic mechanisms accounting for the adaptation to parasitism in nematode-trapping fungi.</title>
        <authorList>
            <person name="Meerupati T."/>
            <person name="Andersson K.M."/>
            <person name="Friman E."/>
            <person name="Kumar D."/>
            <person name="Tunlid A."/>
            <person name="Ahren D."/>
        </authorList>
    </citation>
    <scope>NUCLEOTIDE SEQUENCE [LARGE SCALE GENOMIC DNA]</scope>
    <source>
        <strain evidence="2 3">CBS 200.50</strain>
    </source>
</reference>
<name>S8AEC6_DACHA</name>
<dbReference type="OrthoDB" id="3501663at2759"/>